<organism evidence="3 4">
    <name type="scientific">Candidatus Kurthia intestinigallinarum</name>
    <dbReference type="NCBI Taxonomy" id="1562256"/>
    <lineage>
        <taxon>Bacteria</taxon>
        <taxon>Bacillati</taxon>
        <taxon>Bacillota</taxon>
        <taxon>Bacilli</taxon>
        <taxon>Bacillales</taxon>
        <taxon>Caryophanaceae</taxon>
        <taxon>Kurthia</taxon>
    </lineage>
</organism>
<evidence type="ECO:0000256" key="1">
    <source>
        <dbReference type="SAM" id="MobiDB-lite"/>
    </source>
</evidence>
<comment type="caution">
    <text evidence="3">The sequence shown here is derived from an EMBL/GenBank/DDBJ whole genome shotgun (WGS) entry which is preliminary data.</text>
</comment>
<keyword evidence="2" id="KW-0472">Membrane</keyword>
<dbReference type="OrthoDB" id="9905003at2"/>
<keyword evidence="2" id="KW-0812">Transmembrane</keyword>
<evidence type="ECO:0000256" key="2">
    <source>
        <dbReference type="SAM" id="Phobius"/>
    </source>
</evidence>
<dbReference type="AlphaFoldDB" id="A0A433RVA2"/>
<name>A0A433RVA2_9BACL</name>
<dbReference type="Proteomes" id="UP000288623">
    <property type="component" value="Unassembled WGS sequence"/>
</dbReference>
<protein>
    <submittedName>
        <fullName evidence="3">Uncharacterized protein</fullName>
    </submittedName>
</protein>
<dbReference type="EMBL" id="JTFC01000026">
    <property type="protein sequence ID" value="RUS57204.1"/>
    <property type="molecule type" value="Genomic_DNA"/>
</dbReference>
<reference evidence="3 4" key="1">
    <citation type="submission" date="2014-11" db="EMBL/GenBank/DDBJ databases">
        <title>Genome sequence and analysis of novel Kurthia sp.</title>
        <authorList>
            <person name="Lawson J.N."/>
            <person name="Gonzalez J.E."/>
            <person name="Rinauldi L."/>
            <person name="Xuan Z."/>
            <person name="Firman A."/>
            <person name="Shaddox L."/>
            <person name="Trudeau A."/>
            <person name="Shah S."/>
            <person name="Reiman D."/>
        </authorList>
    </citation>
    <scope>NUCLEOTIDE SEQUENCE [LARGE SCALE GENOMIC DNA]</scope>
    <source>
        <strain evidence="3 4">3B1D</strain>
    </source>
</reference>
<dbReference type="RefSeq" id="WP_126990096.1">
    <property type="nucleotide sequence ID" value="NZ_JTFC01000026.1"/>
</dbReference>
<proteinExistence type="predicted"/>
<feature type="region of interest" description="Disordered" evidence="1">
    <location>
        <begin position="47"/>
        <end position="66"/>
    </location>
</feature>
<gene>
    <name evidence="3" type="ORF">QI30_06360</name>
</gene>
<evidence type="ECO:0000313" key="4">
    <source>
        <dbReference type="Proteomes" id="UP000288623"/>
    </source>
</evidence>
<sequence length="66" mass="7741">MTLTIMISAIVIFAIFPFLFMWLYQRQQAKDLERAMSYLKHSAIQYHKEEKSNPSSQPKFATKKAS</sequence>
<evidence type="ECO:0000313" key="3">
    <source>
        <dbReference type="EMBL" id="RUS57204.1"/>
    </source>
</evidence>
<accession>A0A433RVA2</accession>
<keyword evidence="2" id="KW-1133">Transmembrane helix</keyword>
<keyword evidence="4" id="KW-1185">Reference proteome</keyword>
<feature type="transmembrane region" description="Helical" evidence="2">
    <location>
        <begin position="6"/>
        <end position="24"/>
    </location>
</feature>